<accession>A0A423SSD5</accession>
<feature type="compositionally biased region" description="Basic and acidic residues" evidence="3">
    <location>
        <begin position="113"/>
        <end position="123"/>
    </location>
</feature>
<feature type="region of interest" description="Disordered" evidence="3">
    <location>
        <begin position="289"/>
        <end position="322"/>
    </location>
</feature>
<feature type="region of interest" description="Disordered" evidence="3">
    <location>
        <begin position="179"/>
        <end position="235"/>
    </location>
</feature>
<dbReference type="AlphaFoldDB" id="A0A423SSD5"/>
<keyword evidence="2" id="KW-0378">Hydrolase</keyword>
<dbReference type="InterPro" id="IPR052096">
    <property type="entry name" value="Endocannabinoid_amidase"/>
</dbReference>
<dbReference type="GO" id="GO:0004040">
    <property type="term" value="F:amidase activity"/>
    <property type="evidence" value="ECO:0007669"/>
    <property type="project" value="TreeGrafter"/>
</dbReference>
<dbReference type="OrthoDB" id="6428749at2759"/>
<dbReference type="InterPro" id="IPR023631">
    <property type="entry name" value="Amidase_dom"/>
</dbReference>
<evidence type="ECO:0000256" key="3">
    <source>
        <dbReference type="SAM" id="MobiDB-lite"/>
    </source>
</evidence>
<gene>
    <name evidence="5" type="ORF">C7M84_014774</name>
</gene>
<evidence type="ECO:0000313" key="5">
    <source>
        <dbReference type="EMBL" id="ROT67162.1"/>
    </source>
</evidence>
<organism evidence="5 6">
    <name type="scientific">Penaeus vannamei</name>
    <name type="common">Whiteleg shrimp</name>
    <name type="synonym">Litopenaeus vannamei</name>
    <dbReference type="NCBI Taxonomy" id="6689"/>
    <lineage>
        <taxon>Eukaryota</taxon>
        <taxon>Metazoa</taxon>
        <taxon>Ecdysozoa</taxon>
        <taxon>Arthropoda</taxon>
        <taxon>Crustacea</taxon>
        <taxon>Multicrustacea</taxon>
        <taxon>Malacostraca</taxon>
        <taxon>Eumalacostraca</taxon>
        <taxon>Eucarida</taxon>
        <taxon>Decapoda</taxon>
        <taxon>Dendrobranchiata</taxon>
        <taxon>Penaeoidea</taxon>
        <taxon>Penaeidae</taxon>
        <taxon>Penaeus</taxon>
    </lineage>
</organism>
<feature type="region of interest" description="Disordered" evidence="3">
    <location>
        <begin position="42"/>
        <end position="87"/>
    </location>
</feature>
<reference evidence="5 6" key="2">
    <citation type="submission" date="2019-01" db="EMBL/GenBank/DDBJ databases">
        <title>The decoding of complex shrimp genome reveals the adaptation for benthos swimmer, frequently molting mechanism and breeding impact on genome.</title>
        <authorList>
            <person name="Sun Y."/>
            <person name="Gao Y."/>
            <person name="Yu Y."/>
        </authorList>
    </citation>
    <scope>NUCLEOTIDE SEQUENCE [LARGE SCALE GENOMIC DNA]</scope>
    <source>
        <tissue evidence="5">Muscle</tissue>
    </source>
</reference>
<evidence type="ECO:0000256" key="2">
    <source>
        <dbReference type="ARBA" id="ARBA00022801"/>
    </source>
</evidence>
<feature type="region of interest" description="Disordered" evidence="3">
    <location>
        <begin position="1"/>
        <end position="30"/>
    </location>
</feature>
<dbReference type="Gene3D" id="3.90.1300.10">
    <property type="entry name" value="Amidase signature (AS) domain"/>
    <property type="match status" value="1"/>
</dbReference>
<sequence length="681" mass="73103">MGKGSLSPFASSTKARNLPSDPPDANYALGNRPREWRCCQSLTGLGEEGGGEGDVQMEEGTGFQEEGKGKEAPLPAAHKGGCRERQSPRAPFACRSCAQRREADSPASACARLSEREFPERLSTRATCSARRQRRSCRKAVEQRRKEVRAALDKLEASLSAGAELLTEERLAILAAAGHPSAPAEGGTPDAHSCPAGVPGQEPNAAEDLRPRLLPPATSSPQDWASALEEDPQNRSLPLYGLPVSIKENFEVEGMDTTLGLAKYLYQPPAPRRPRAGAAAAGRRALLQDQRAAKPRQLPLQQPRLGRDPEPVDTQRTCGGSSGGEAALVGGGGSVLGVGSDVAGSVRIPAHFCGVVAVKPTSGRVSSRGLAKCVRGAVGVESAPGLLGRDVDIVVAGLQAVLEGEHMHNVDPTLPPLSWRGHLFAENRPLRVGWYDHDEVFPVTPGCRRAVTEARDALAAAGHTLVPFTPAGVRRAWRLLTACFTADQGQTSVRLLENEQLDQAVETNRQLMSAPRFVRAVVRQVVSRKSPLMADLLRSDTSSSYQLWRVLGERKDYIDDLLEAWKANQLDVLLCPAFPMPAPKPSYPTRIMAAAVTTALYNYLDFPAGVVPVTHESEDDQAKLAEYPTDDLMFELVKEATAEAVGLPIGVQIVGLPWQEEVLCRAMKALQDALASAKEAK</sequence>
<dbReference type="PANTHER" id="PTHR45847">
    <property type="entry name" value="FATTY ACID AMIDE HYDROLASE"/>
    <property type="match status" value="1"/>
</dbReference>
<evidence type="ECO:0000259" key="4">
    <source>
        <dbReference type="Pfam" id="PF01425"/>
    </source>
</evidence>
<feature type="domain" description="Amidase" evidence="4">
    <location>
        <begin position="223"/>
        <end position="664"/>
    </location>
</feature>
<dbReference type="PROSITE" id="PS00571">
    <property type="entry name" value="AMIDASES"/>
    <property type="match status" value="1"/>
</dbReference>
<dbReference type="Proteomes" id="UP000283509">
    <property type="component" value="Unassembled WGS sequence"/>
</dbReference>
<dbReference type="GO" id="GO:0017064">
    <property type="term" value="F:fatty acid amide hydrolase activity"/>
    <property type="evidence" value="ECO:0007669"/>
    <property type="project" value="TreeGrafter"/>
</dbReference>
<reference evidence="5 6" key="1">
    <citation type="submission" date="2018-04" db="EMBL/GenBank/DDBJ databases">
        <authorList>
            <person name="Zhang X."/>
            <person name="Yuan J."/>
            <person name="Li F."/>
            <person name="Xiang J."/>
        </authorList>
    </citation>
    <scope>NUCLEOTIDE SEQUENCE [LARGE SCALE GENOMIC DNA]</scope>
    <source>
        <tissue evidence="5">Muscle</tissue>
    </source>
</reference>
<comment type="similarity">
    <text evidence="1">Belongs to the amidase family.</text>
</comment>
<dbReference type="Pfam" id="PF01425">
    <property type="entry name" value="Amidase"/>
    <property type="match status" value="1"/>
</dbReference>
<protein>
    <recommendedName>
        <fullName evidence="4">Amidase domain-containing protein</fullName>
    </recommendedName>
</protein>
<dbReference type="EMBL" id="QCYY01002841">
    <property type="protein sequence ID" value="ROT67162.1"/>
    <property type="molecule type" value="Genomic_DNA"/>
</dbReference>
<dbReference type="SUPFAM" id="SSF75304">
    <property type="entry name" value="Amidase signature (AS) enzymes"/>
    <property type="match status" value="1"/>
</dbReference>
<dbReference type="GO" id="GO:0009062">
    <property type="term" value="P:fatty acid catabolic process"/>
    <property type="evidence" value="ECO:0007669"/>
    <property type="project" value="TreeGrafter"/>
</dbReference>
<comment type="caution">
    <text evidence="5">The sequence shown here is derived from an EMBL/GenBank/DDBJ whole genome shotgun (WGS) entry which is preliminary data.</text>
</comment>
<proteinExistence type="inferred from homology"/>
<dbReference type="PANTHER" id="PTHR45847:SF6">
    <property type="entry name" value="FATTY ACID AMIDE HYDROLASE"/>
    <property type="match status" value="1"/>
</dbReference>
<name>A0A423SSD5_PENVA</name>
<feature type="region of interest" description="Disordered" evidence="3">
    <location>
        <begin position="99"/>
        <end position="125"/>
    </location>
</feature>
<dbReference type="InterPro" id="IPR036928">
    <property type="entry name" value="AS_sf"/>
</dbReference>
<evidence type="ECO:0000256" key="1">
    <source>
        <dbReference type="ARBA" id="ARBA00009199"/>
    </source>
</evidence>
<evidence type="ECO:0000313" key="6">
    <source>
        <dbReference type="Proteomes" id="UP000283509"/>
    </source>
</evidence>
<dbReference type="STRING" id="6689.A0A423SSD5"/>
<keyword evidence="6" id="KW-1185">Reference proteome</keyword>
<dbReference type="InterPro" id="IPR020556">
    <property type="entry name" value="Amidase_CS"/>
</dbReference>